<accession>A0A085TZ16</accession>
<evidence type="ECO:0000313" key="2">
    <source>
        <dbReference type="EMBL" id="KFE35963.1"/>
    </source>
</evidence>
<dbReference type="OrthoDB" id="7864579at2"/>
<feature type="transmembrane region" description="Helical" evidence="1">
    <location>
        <begin position="6"/>
        <end position="27"/>
    </location>
</feature>
<organism evidence="2 3">
    <name type="scientific">Thioclava atlantica</name>
    <dbReference type="NCBI Taxonomy" id="1317124"/>
    <lineage>
        <taxon>Bacteria</taxon>
        <taxon>Pseudomonadati</taxon>
        <taxon>Pseudomonadota</taxon>
        <taxon>Alphaproteobacteria</taxon>
        <taxon>Rhodobacterales</taxon>
        <taxon>Paracoccaceae</taxon>
        <taxon>Thioclava</taxon>
    </lineage>
</organism>
<protein>
    <recommendedName>
        <fullName evidence="4">DUF4760 domain-containing protein</fullName>
    </recommendedName>
</protein>
<gene>
    <name evidence="2" type="ORF">DW2_05020</name>
</gene>
<keyword evidence="1" id="KW-0812">Transmembrane</keyword>
<comment type="caution">
    <text evidence="2">The sequence shown here is derived from an EMBL/GenBank/DDBJ whole genome shotgun (WGS) entry which is preliminary data.</text>
</comment>
<dbReference type="Proteomes" id="UP000028607">
    <property type="component" value="Unassembled WGS sequence"/>
</dbReference>
<dbReference type="RefSeq" id="WP_038144229.1">
    <property type="nucleotide sequence ID" value="NZ_AQRC01000003.1"/>
</dbReference>
<dbReference type="STRING" id="1317124.DW2_05020"/>
<reference evidence="2 3" key="2">
    <citation type="journal article" date="2015" name="Antonie Van Leeuwenhoek">
        <title>Thioclava indica sp. nov., isolated from surface seawater of the Indian Ocean.</title>
        <authorList>
            <person name="Liu Y."/>
            <person name="Lai Q."/>
            <person name="Du J."/>
            <person name="Xu H."/>
            <person name="Jiang L."/>
            <person name="Shao Z."/>
        </authorList>
    </citation>
    <scope>NUCLEOTIDE SEQUENCE [LARGE SCALE GENOMIC DNA]</scope>
    <source>
        <strain evidence="2 3">13D2W-2</strain>
    </source>
</reference>
<sequence>MTWETAIVGALGLIASLVSFVGGKIFSQSENILDRKREAYKAFLRFCPAPNEAHDAERVNTTELQREIGILTVYASRDVLKFAAAYFTAFAEAQEKLVGVEIAGHPAFIKLMTDYNRMVWAMRNDAMMWSVFAPSRQGRDYRPSLDPSDFE</sequence>
<reference evidence="3" key="1">
    <citation type="submission" date="2013-04" db="EMBL/GenBank/DDBJ databases">
        <title>Thioclava sp. 13D2W-2 Genome Sequencing.</title>
        <authorList>
            <person name="Lai Q."/>
            <person name="Li G."/>
            <person name="Shao Z."/>
        </authorList>
    </citation>
    <scope>NUCLEOTIDE SEQUENCE [LARGE SCALE GENOMIC DNA]</scope>
    <source>
        <strain evidence="3">13D2W-2</strain>
    </source>
</reference>
<evidence type="ECO:0000256" key="1">
    <source>
        <dbReference type="SAM" id="Phobius"/>
    </source>
</evidence>
<proteinExistence type="predicted"/>
<keyword evidence="1" id="KW-1133">Transmembrane helix</keyword>
<name>A0A085TZ16_9RHOB</name>
<dbReference type="EMBL" id="AQRC01000003">
    <property type="protein sequence ID" value="KFE35963.1"/>
    <property type="molecule type" value="Genomic_DNA"/>
</dbReference>
<evidence type="ECO:0008006" key="4">
    <source>
        <dbReference type="Google" id="ProtNLM"/>
    </source>
</evidence>
<evidence type="ECO:0000313" key="3">
    <source>
        <dbReference type="Proteomes" id="UP000028607"/>
    </source>
</evidence>
<keyword evidence="1" id="KW-0472">Membrane</keyword>
<keyword evidence="3" id="KW-1185">Reference proteome</keyword>
<dbReference type="AlphaFoldDB" id="A0A085TZ16"/>